<evidence type="ECO:0000313" key="3">
    <source>
        <dbReference type="Proteomes" id="UP000620124"/>
    </source>
</evidence>
<name>A0A8H6Z818_9AGAR</name>
<reference evidence="2" key="1">
    <citation type="submission" date="2020-05" db="EMBL/GenBank/DDBJ databases">
        <title>Mycena genomes resolve the evolution of fungal bioluminescence.</title>
        <authorList>
            <person name="Tsai I.J."/>
        </authorList>
    </citation>
    <scope>NUCLEOTIDE SEQUENCE</scope>
    <source>
        <strain evidence="2">CCC161011</strain>
    </source>
</reference>
<dbReference type="AlphaFoldDB" id="A0A8H6Z818"/>
<proteinExistence type="predicted"/>
<protein>
    <submittedName>
        <fullName evidence="2">Uncharacterized protein</fullName>
    </submittedName>
</protein>
<dbReference type="OrthoDB" id="3364670at2759"/>
<comment type="caution">
    <text evidence="2">The sequence shown here is derived from an EMBL/GenBank/DDBJ whole genome shotgun (WGS) entry which is preliminary data.</text>
</comment>
<sequence length="309" mass="35206">MDDRPIRSLHVQGRSRHRQQRKNMTPRHRAAMKTLQECRVPERELHAEWAAQKEAQTSIRAHKSLLLILVRVPQQLCVDAPAHLRHELEKVLSLQTQIDTVEKTIDDTKKTLQGSGASVHLLALLRGLEQTHKRLGREAEELYASLKIQKTFPELRDLPLEFAQTLHVMRDLKINIRKCAIGSFFEWESLDCAVSGRQGPLGTKLHQSTHKAISKRQPSLLKAIKKFNMCCATLERLRPPQCTIPIPSPLSTQLNGLRNDPSLHEDIWITPSEGPIPRWLNDEDVRDGIQSLHVANRCADKTILGLLKQ</sequence>
<evidence type="ECO:0000313" key="2">
    <source>
        <dbReference type="EMBL" id="KAF7372472.1"/>
    </source>
</evidence>
<organism evidence="2 3">
    <name type="scientific">Mycena venus</name>
    <dbReference type="NCBI Taxonomy" id="2733690"/>
    <lineage>
        <taxon>Eukaryota</taxon>
        <taxon>Fungi</taxon>
        <taxon>Dikarya</taxon>
        <taxon>Basidiomycota</taxon>
        <taxon>Agaricomycotina</taxon>
        <taxon>Agaricomycetes</taxon>
        <taxon>Agaricomycetidae</taxon>
        <taxon>Agaricales</taxon>
        <taxon>Marasmiineae</taxon>
        <taxon>Mycenaceae</taxon>
        <taxon>Mycena</taxon>
    </lineage>
</organism>
<accession>A0A8H6Z818</accession>
<evidence type="ECO:0000256" key="1">
    <source>
        <dbReference type="SAM" id="MobiDB-lite"/>
    </source>
</evidence>
<dbReference type="EMBL" id="JACAZI010000001">
    <property type="protein sequence ID" value="KAF7372472.1"/>
    <property type="molecule type" value="Genomic_DNA"/>
</dbReference>
<dbReference type="Proteomes" id="UP000620124">
    <property type="component" value="Unassembled WGS sequence"/>
</dbReference>
<feature type="compositionally biased region" description="Basic residues" evidence="1">
    <location>
        <begin position="13"/>
        <end position="27"/>
    </location>
</feature>
<feature type="region of interest" description="Disordered" evidence="1">
    <location>
        <begin position="1"/>
        <end position="27"/>
    </location>
</feature>
<keyword evidence="3" id="KW-1185">Reference proteome</keyword>
<gene>
    <name evidence="2" type="ORF">MVEN_00108800</name>
</gene>